<dbReference type="GO" id="GO:0016301">
    <property type="term" value="F:kinase activity"/>
    <property type="evidence" value="ECO:0007669"/>
    <property type="project" value="UniProtKB-KW"/>
</dbReference>
<evidence type="ECO:0000259" key="5">
    <source>
        <dbReference type="Pfam" id="PF00288"/>
    </source>
</evidence>
<dbReference type="InterPro" id="IPR006204">
    <property type="entry name" value="GHMP_kinase_N_dom"/>
</dbReference>
<dbReference type="InterPro" id="IPR012363">
    <property type="entry name" value="PduX"/>
</dbReference>
<dbReference type="EMBL" id="JBHMAF010000020">
    <property type="protein sequence ID" value="MFB9758122.1"/>
    <property type="molecule type" value="Genomic_DNA"/>
</dbReference>
<gene>
    <name evidence="6" type="ORF">ACFFMS_06170</name>
</gene>
<dbReference type="InterPro" id="IPR014721">
    <property type="entry name" value="Ribsml_uS5_D2-typ_fold_subgr"/>
</dbReference>
<evidence type="ECO:0000256" key="3">
    <source>
        <dbReference type="ARBA" id="ARBA00022777"/>
    </source>
</evidence>
<keyword evidence="4" id="KW-0067">ATP-binding</keyword>
<comment type="caution">
    <text evidence="6">The sequence shown here is derived from an EMBL/GenBank/DDBJ whole genome shotgun (WGS) entry which is preliminary data.</text>
</comment>
<accession>A0ABV5WCJ6</accession>
<protein>
    <submittedName>
        <fullName evidence="6">Kinase</fullName>
    </submittedName>
</protein>
<dbReference type="PANTHER" id="PTHR43527">
    <property type="entry name" value="4-DIPHOSPHOCYTIDYL-2-C-METHYL-D-ERYTHRITOL KINASE, CHLOROPLASTIC"/>
    <property type="match status" value="1"/>
</dbReference>
<name>A0ABV5WCJ6_9BACI</name>
<dbReference type="SUPFAM" id="SSF54211">
    <property type="entry name" value="Ribosomal protein S5 domain 2-like"/>
    <property type="match status" value="1"/>
</dbReference>
<organism evidence="6 7">
    <name type="scientific">Ectobacillus funiculus</name>
    <dbReference type="NCBI Taxonomy" id="137993"/>
    <lineage>
        <taxon>Bacteria</taxon>
        <taxon>Bacillati</taxon>
        <taxon>Bacillota</taxon>
        <taxon>Bacilli</taxon>
        <taxon>Bacillales</taxon>
        <taxon>Bacillaceae</taxon>
        <taxon>Ectobacillus</taxon>
    </lineage>
</organism>
<evidence type="ECO:0000313" key="7">
    <source>
        <dbReference type="Proteomes" id="UP001589609"/>
    </source>
</evidence>
<reference evidence="6 7" key="1">
    <citation type="submission" date="2024-09" db="EMBL/GenBank/DDBJ databases">
        <authorList>
            <person name="Sun Q."/>
            <person name="Mori K."/>
        </authorList>
    </citation>
    <scope>NUCLEOTIDE SEQUENCE [LARGE SCALE GENOMIC DNA]</scope>
    <source>
        <strain evidence="6 7">JCM 11201</strain>
    </source>
</reference>
<keyword evidence="7" id="KW-1185">Reference proteome</keyword>
<keyword evidence="3 6" id="KW-0418">Kinase</keyword>
<keyword evidence="2" id="KW-0547">Nucleotide-binding</keyword>
<dbReference type="PIRSF" id="PIRSF033887">
    <property type="entry name" value="PduX"/>
    <property type="match status" value="1"/>
</dbReference>
<evidence type="ECO:0000313" key="6">
    <source>
        <dbReference type="EMBL" id="MFB9758122.1"/>
    </source>
</evidence>
<dbReference type="PANTHER" id="PTHR43527:SF1">
    <property type="entry name" value="L-THREONINE KINASE"/>
    <property type="match status" value="1"/>
</dbReference>
<dbReference type="Pfam" id="PF00288">
    <property type="entry name" value="GHMP_kinases_N"/>
    <property type="match status" value="1"/>
</dbReference>
<dbReference type="RefSeq" id="WP_379948360.1">
    <property type="nucleotide sequence ID" value="NZ_JBHMAF010000020.1"/>
</dbReference>
<evidence type="ECO:0000256" key="2">
    <source>
        <dbReference type="ARBA" id="ARBA00022741"/>
    </source>
</evidence>
<sequence length="281" mass="30706">MKIGSGSCSGTFGELVQGVIEERPFLITLPVKELKSSALFVPDQNAIDIVTVRGRQKARMACEKLLKTFGIKIGGCLHIHSNIPIGKGMASSSADMIAAVRAVSDSYSLPVTEELISRIAAEIEPTDGVMYEGVVAYDYLNGQLIEAFASLPPFTLIGFDVGGSVDTVEFNQQKKEYSKKHKKKFQQAYELVTEGIRSGNFAYLCEAATISARINQQLLPKQYFDELEQLAQRYSGGVVVAHSGTVAGILLDAQMPNIQMVSREIKQKLYSLNGTRVLQFS</sequence>
<evidence type="ECO:0000256" key="4">
    <source>
        <dbReference type="ARBA" id="ARBA00022840"/>
    </source>
</evidence>
<dbReference type="Gene3D" id="3.30.230.10">
    <property type="match status" value="1"/>
</dbReference>
<keyword evidence="1" id="KW-0808">Transferase</keyword>
<evidence type="ECO:0000256" key="1">
    <source>
        <dbReference type="ARBA" id="ARBA00022679"/>
    </source>
</evidence>
<proteinExistence type="predicted"/>
<feature type="domain" description="GHMP kinase N-terminal" evidence="5">
    <location>
        <begin position="61"/>
        <end position="125"/>
    </location>
</feature>
<dbReference type="Proteomes" id="UP001589609">
    <property type="component" value="Unassembled WGS sequence"/>
</dbReference>
<dbReference type="InterPro" id="IPR020568">
    <property type="entry name" value="Ribosomal_Su5_D2-typ_SF"/>
</dbReference>